<dbReference type="STRING" id="335973.SAMN04488693_102178"/>
<dbReference type="Gene3D" id="2.40.110.10">
    <property type="entry name" value="Butyryl-CoA Dehydrogenase, subunit A, domain 2"/>
    <property type="match status" value="1"/>
</dbReference>
<proteinExistence type="predicted"/>
<feature type="domain" description="Acyl-CoA dehydrogenase C-terminal" evidence="2">
    <location>
        <begin position="241"/>
        <end position="364"/>
    </location>
</feature>
<dbReference type="OrthoDB" id="3404950at2"/>
<accession>A0A1G8EMW8</accession>
<keyword evidence="4" id="KW-1185">Reference proteome</keyword>
<evidence type="ECO:0000256" key="1">
    <source>
        <dbReference type="ARBA" id="ARBA00023002"/>
    </source>
</evidence>
<keyword evidence="1" id="KW-0560">Oxidoreductase</keyword>
<dbReference type="Pfam" id="PF08028">
    <property type="entry name" value="Acyl-CoA_dh_2"/>
    <property type="match status" value="1"/>
</dbReference>
<dbReference type="InterPro" id="IPR037069">
    <property type="entry name" value="AcylCoA_DH/ox_N_sf"/>
</dbReference>
<dbReference type="PANTHER" id="PTHR43884:SF25">
    <property type="entry name" value="ACYL-COA DEHYDROGENASE YDBM-RELATED"/>
    <property type="match status" value="1"/>
</dbReference>
<dbReference type="CDD" id="cd00567">
    <property type="entry name" value="ACAD"/>
    <property type="match status" value="1"/>
</dbReference>
<gene>
    <name evidence="3" type="ORF">SAMN04488693_102178</name>
</gene>
<organism evidence="3 4">
    <name type="scientific">Arthrobacter subterraneus</name>
    <dbReference type="NCBI Taxonomy" id="335973"/>
    <lineage>
        <taxon>Bacteria</taxon>
        <taxon>Bacillati</taxon>
        <taxon>Actinomycetota</taxon>
        <taxon>Actinomycetes</taxon>
        <taxon>Micrococcales</taxon>
        <taxon>Micrococcaceae</taxon>
        <taxon>Arthrobacter</taxon>
    </lineage>
</organism>
<evidence type="ECO:0000313" key="4">
    <source>
        <dbReference type="Proteomes" id="UP000199258"/>
    </source>
</evidence>
<dbReference type="AlphaFoldDB" id="A0A1G8EMW8"/>
<dbReference type="Gene3D" id="1.10.540.10">
    <property type="entry name" value="Acyl-CoA dehydrogenase/oxidase, N-terminal domain"/>
    <property type="match status" value="1"/>
</dbReference>
<protein>
    <submittedName>
        <fullName evidence="3">Acyl-CoA dehydrogenase</fullName>
    </submittedName>
</protein>
<evidence type="ECO:0000313" key="3">
    <source>
        <dbReference type="EMBL" id="SDH71237.1"/>
    </source>
</evidence>
<dbReference type="RefSeq" id="WP_090584640.1">
    <property type="nucleotide sequence ID" value="NZ_FNDT01000002.1"/>
</dbReference>
<dbReference type="InterPro" id="IPR009100">
    <property type="entry name" value="AcylCoA_DH/oxidase_NM_dom_sf"/>
</dbReference>
<dbReference type="PANTHER" id="PTHR43884">
    <property type="entry name" value="ACYL-COA DEHYDROGENASE"/>
    <property type="match status" value="1"/>
</dbReference>
<dbReference type="InterPro" id="IPR046373">
    <property type="entry name" value="Acyl-CoA_Oxase/DH_mid-dom_sf"/>
</dbReference>
<dbReference type="GO" id="GO:0050660">
    <property type="term" value="F:flavin adenine dinucleotide binding"/>
    <property type="evidence" value="ECO:0007669"/>
    <property type="project" value="InterPro"/>
</dbReference>
<reference evidence="3 4" key="1">
    <citation type="submission" date="2016-10" db="EMBL/GenBank/DDBJ databases">
        <authorList>
            <person name="de Groot N.N."/>
        </authorList>
    </citation>
    <scope>NUCLEOTIDE SEQUENCE [LARGE SCALE GENOMIC DNA]</scope>
    <source>
        <strain evidence="3 4">NP_1H</strain>
    </source>
</reference>
<name>A0A1G8EMW8_9MICC</name>
<sequence length="386" mass="41102">MRATPEEILPVELLDRFRSRAAGYDARNEFCREDFEELAARGYLRLFCGGDDGGAAAGMAQAVACQRRLAAAAPATALAINMHLVWTAVARLLEQGGDSSLRTVLTEASAGEVFAFGLSEPGNEAVLFDARTVAEHQPDGSYRFTGTKIFTSLSPVWTRLGVLGKSTGAGSEQLVQGFITRGSAGIETVEDWDTVGMRATQSHTTRLNGVVIPSEWIFRHLPVGPNRDPFVFAVFAAFETLISAVYAGIADRALELAVLAPLERSAGMDGVPVASRPGVRAAVADAAMSWESLDAHIRVVAAELDDGVDHGDRWFAKLVSLKIHATGAARELVDAAASVSGGRGYFNDSEVSRLSRDVAAGAFHPSSLESARRTVATAWLGPEQQE</sequence>
<dbReference type="PIRSF" id="PIRSF016578">
    <property type="entry name" value="HsaA"/>
    <property type="match status" value="1"/>
</dbReference>
<dbReference type="Proteomes" id="UP000199258">
    <property type="component" value="Unassembled WGS sequence"/>
</dbReference>
<evidence type="ECO:0000259" key="2">
    <source>
        <dbReference type="Pfam" id="PF08028"/>
    </source>
</evidence>
<dbReference type="EMBL" id="FNDT01000002">
    <property type="protein sequence ID" value="SDH71237.1"/>
    <property type="molecule type" value="Genomic_DNA"/>
</dbReference>
<dbReference type="Gene3D" id="1.20.140.10">
    <property type="entry name" value="Butyryl-CoA Dehydrogenase, subunit A, domain 3"/>
    <property type="match status" value="1"/>
</dbReference>
<dbReference type="SUPFAM" id="SSF47203">
    <property type="entry name" value="Acyl-CoA dehydrogenase C-terminal domain-like"/>
    <property type="match status" value="1"/>
</dbReference>
<dbReference type="SUPFAM" id="SSF56645">
    <property type="entry name" value="Acyl-CoA dehydrogenase NM domain-like"/>
    <property type="match status" value="1"/>
</dbReference>
<dbReference type="InterPro" id="IPR036250">
    <property type="entry name" value="AcylCo_DH-like_C"/>
</dbReference>
<dbReference type="GO" id="GO:0003995">
    <property type="term" value="F:acyl-CoA dehydrogenase activity"/>
    <property type="evidence" value="ECO:0007669"/>
    <property type="project" value="TreeGrafter"/>
</dbReference>
<dbReference type="InterPro" id="IPR013107">
    <property type="entry name" value="Acyl-CoA_DH_C"/>
</dbReference>